<evidence type="ECO:0008006" key="3">
    <source>
        <dbReference type="Google" id="ProtNLM"/>
    </source>
</evidence>
<dbReference type="KEGG" id="slr:L21SP2_1708"/>
<dbReference type="RefSeq" id="WP_024268010.1">
    <property type="nucleotide sequence ID" value="NC_023035.1"/>
</dbReference>
<accession>V5WIV9</accession>
<keyword evidence="2" id="KW-1185">Reference proteome</keyword>
<dbReference type="Proteomes" id="UP000018680">
    <property type="component" value="Chromosome"/>
</dbReference>
<organism evidence="1 2">
    <name type="scientific">Salinispira pacifica</name>
    <dbReference type="NCBI Taxonomy" id="1307761"/>
    <lineage>
        <taxon>Bacteria</taxon>
        <taxon>Pseudomonadati</taxon>
        <taxon>Spirochaetota</taxon>
        <taxon>Spirochaetia</taxon>
        <taxon>Spirochaetales</taxon>
        <taxon>Spirochaetaceae</taxon>
        <taxon>Salinispira</taxon>
    </lineage>
</organism>
<dbReference type="AlphaFoldDB" id="V5WIV9"/>
<name>V5WIV9_9SPIO</name>
<dbReference type="Pfam" id="PF12646">
    <property type="entry name" value="DUF3783"/>
    <property type="match status" value="1"/>
</dbReference>
<protein>
    <recommendedName>
        <fullName evidence="3">DUF3783 domain-containing protein</fullName>
    </recommendedName>
</protein>
<proteinExistence type="predicted"/>
<evidence type="ECO:0000313" key="2">
    <source>
        <dbReference type="Proteomes" id="UP000018680"/>
    </source>
</evidence>
<dbReference type="EMBL" id="CP006939">
    <property type="protein sequence ID" value="AHC15091.1"/>
    <property type="molecule type" value="Genomic_DNA"/>
</dbReference>
<dbReference type="OrthoDB" id="370808at2"/>
<reference evidence="1 2" key="1">
    <citation type="journal article" date="2015" name="Stand. Genomic Sci.">
        <title>Complete genome sequence and description of Salinispira pacifica gen. nov., sp. nov., a novel spirochaete isolated form a hypersaline microbial mat.</title>
        <authorList>
            <person name="Ben Hania W."/>
            <person name="Joseph M."/>
            <person name="Schumann P."/>
            <person name="Bunk B."/>
            <person name="Fiebig A."/>
            <person name="Sproer C."/>
            <person name="Klenk H.P."/>
            <person name="Fardeau M.L."/>
            <person name="Spring S."/>
        </authorList>
    </citation>
    <scope>NUCLEOTIDE SEQUENCE [LARGE SCALE GENOMIC DNA]</scope>
    <source>
        <strain evidence="1 2">L21-RPul-D2</strain>
    </source>
</reference>
<evidence type="ECO:0000313" key="1">
    <source>
        <dbReference type="EMBL" id="AHC15091.1"/>
    </source>
</evidence>
<dbReference type="InterPro" id="IPR016621">
    <property type="entry name" value="UCP014543"/>
</dbReference>
<sequence length="80" mass="9115">MSESQKHLDNKVVILNGFSNEEIVKIMGEVKKLFDNPKELIFAKTTERSVQMKLTDLIEDISADHAYLQANPPNINKKSE</sequence>
<gene>
    <name evidence="1" type="ORF">L21SP2_1708</name>
</gene>
<dbReference type="eggNOG" id="ENOG502ZQGJ">
    <property type="taxonomic scope" value="Bacteria"/>
</dbReference>
<dbReference type="HOGENOM" id="CLU_191490_0_0_12"/>